<dbReference type="EMBL" id="JANSHE010000517">
    <property type="protein sequence ID" value="KAJ3009821.1"/>
    <property type="molecule type" value="Genomic_DNA"/>
</dbReference>
<organism evidence="1 2">
    <name type="scientific">Trametes sanguinea</name>
    <dbReference type="NCBI Taxonomy" id="158606"/>
    <lineage>
        <taxon>Eukaryota</taxon>
        <taxon>Fungi</taxon>
        <taxon>Dikarya</taxon>
        <taxon>Basidiomycota</taxon>
        <taxon>Agaricomycotina</taxon>
        <taxon>Agaricomycetes</taxon>
        <taxon>Polyporales</taxon>
        <taxon>Polyporaceae</taxon>
        <taxon>Trametes</taxon>
    </lineage>
</organism>
<comment type="caution">
    <text evidence="1">The sequence shown here is derived from an EMBL/GenBank/DDBJ whole genome shotgun (WGS) entry which is preliminary data.</text>
</comment>
<keyword evidence="2" id="KW-1185">Reference proteome</keyword>
<evidence type="ECO:0000313" key="1">
    <source>
        <dbReference type="EMBL" id="KAJ3009821.1"/>
    </source>
</evidence>
<accession>A0ACC1Q4U2</accession>
<proteinExistence type="predicted"/>
<protein>
    <submittedName>
        <fullName evidence="1">Uncharacterized protein</fullName>
    </submittedName>
</protein>
<gene>
    <name evidence="1" type="ORF">NUW54_g2665</name>
</gene>
<sequence>MTASSTPLSSPTIPWPLALTPSYRFISAGAHRIAHLRKAISNVSYLHTDHLHRLLDTHNRHKAMDEFSTIVILPADSVGTCFMDESLPCATPSSVSHPAHCRPNARTGLDSAVPVNEDRPDPTQSIVPTCRARISSHRLPVLLPSPGSHAILTGLSGLQHLDSNHPLSTRCFATDETRSTDSAATNPSPDYADILSPTSLRLARTTLFPDPTAPATTRYPRSFMHQYPLVDLPCLTLRSHRYFCVFSPSSRHTGVYP</sequence>
<evidence type="ECO:0000313" key="2">
    <source>
        <dbReference type="Proteomes" id="UP001144978"/>
    </source>
</evidence>
<reference evidence="1" key="1">
    <citation type="submission" date="2022-08" db="EMBL/GenBank/DDBJ databases">
        <title>Genome Sequence of Pycnoporus sanguineus.</title>
        <authorList>
            <person name="Buettner E."/>
        </authorList>
    </citation>
    <scope>NUCLEOTIDE SEQUENCE</scope>
    <source>
        <strain evidence="1">CG-C14</strain>
    </source>
</reference>
<name>A0ACC1Q4U2_9APHY</name>
<dbReference type="Proteomes" id="UP001144978">
    <property type="component" value="Unassembled WGS sequence"/>
</dbReference>